<gene>
    <name evidence="1" type="ORF">CLUMA_CG020562</name>
</gene>
<name>A0A1J1J5B1_9DIPT</name>
<reference evidence="1 2" key="1">
    <citation type="submission" date="2015-04" db="EMBL/GenBank/DDBJ databases">
        <authorList>
            <person name="Syromyatnikov M.Y."/>
            <person name="Popov V.N."/>
        </authorList>
    </citation>
    <scope>NUCLEOTIDE SEQUENCE [LARGE SCALE GENOMIC DNA]</scope>
</reference>
<evidence type="ECO:0000313" key="1">
    <source>
        <dbReference type="EMBL" id="CRL07597.1"/>
    </source>
</evidence>
<evidence type="ECO:0000313" key="2">
    <source>
        <dbReference type="Proteomes" id="UP000183832"/>
    </source>
</evidence>
<dbReference type="AlphaFoldDB" id="A0A1J1J5B1"/>
<sequence>MHLKRKFTQDDIKLMRKNNHMYQKSSELSATNNTGTVYNIFFFGNLHFNSEKTTTDFIFCKSIS</sequence>
<dbReference type="EMBL" id="CVRI01000072">
    <property type="protein sequence ID" value="CRL07597.1"/>
    <property type="molecule type" value="Genomic_DNA"/>
</dbReference>
<dbReference type="Proteomes" id="UP000183832">
    <property type="component" value="Unassembled WGS sequence"/>
</dbReference>
<keyword evidence="2" id="KW-1185">Reference proteome</keyword>
<accession>A0A1J1J5B1</accession>
<protein>
    <submittedName>
        <fullName evidence="1">CLUMA_CG020562, isoform A</fullName>
    </submittedName>
</protein>
<proteinExistence type="predicted"/>
<organism evidence="1 2">
    <name type="scientific">Clunio marinus</name>
    <dbReference type="NCBI Taxonomy" id="568069"/>
    <lineage>
        <taxon>Eukaryota</taxon>
        <taxon>Metazoa</taxon>
        <taxon>Ecdysozoa</taxon>
        <taxon>Arthropoda</taxon>
        <taxon>Hexapoda</taxon>
        <taxon>Insecta</taxon>
        <taxon>Pterygota</taxon>
        <taxon>Neoptera</taxon>
        <taxon>Endopterygota</taxon>
        <taxon>Diptera</taxon>
        <taxon>Nematocera</taxon>
        <taxon>Chironomoidea</taxon>
        <taxon>Chironomidae</taxon>
        <taxon>Clunio</taxon>
    </lineage>
</organism>